<dbReference type="CDD" id="cd07716">
    <property type="entry name" value="RNaseZ_short-form-like_MBL-fold"/>
    <property type="match status" value="1"/>
</dbReference>
<evidence type="ECO:0000313" key="4">
    <source>
        <dbReference type="Proteomes" id="UP001595882"/>
    </source>
</evidence>
<evidence type="ECO:0000256" key="1">
    <source>
        <dbReference type="ARBA" id="ARBA00022833"/>
    </source>
</evidence>
<evidence type="ECO:0000259" key="2">
    <source>
        <dbReference type="SMART" id="SM00849"/>
    </source>
</evidence>
<dbReference type="PANTHER" id="PTHR46018">
    <property type="entry name" value="ZINC PHOSPHODIESTERASE ELAC PROTEIN 1"/>
    <property type="match status" value="1"/>
</dbReference>
<gene>
    <name evidence="3" type="ORF">ACFOY7_08375</name>
</gene>
<keyword evidence="4" id="KW-1185">Reference proteome</keyword>
<dbReference type="InterPro" id="IPR001279">
    <property type="entry name" value="Metallo-B-lactamas"/>
</dbReference>
<dbReference type="InterPro" id="IPR036866">
    <property type="entry name" value="RibonucZ/Hydroxyglut_hydro"/>
</dbReference>
<proteinExistence type="predicted"/>
<reference evidence="4" key="1">
    <citation type="journal article" date="2019" name="Int. J. Syst. Evol. Microbiol.">
        <title>The Global Catalogue of Microorganisms (GCM) 10K type strain sequencing project: providing services to taxonomists for standard genome sequencing and annotation.</title>
        <authorList>
            <consortium name="The Broad Institute Genomics Platform"/>
            <consortium name="The Broad Institute Genome Sequencing Center for Infectious Disease"/>
            <person name="Wu L."/>
            <person name="Ma J."/>
        </authorList>
    </citation>
    <scope>NUCLEOTIDE SEQUENCE [LARGE SCALE GENOMIC DNA]</scope>
    <source>
        <strain evidence="4">CCUG 37865</strain>
    </source>
</reference>
<keyword evidence="1" id="KW-0862">Zinc</keyword>
<sequence>MKVTALGIWGGYPKANSATSSFLVEHMGFRLLFDCGSGVLASLQNYLSVQELDAVILSHYHHDHIADIGPLQYAKLIQNQLNETDKLLPIYAHNQDKQAFDQLTFQQHTKGIALTEDEKLKIGPFTVHTLRTNHPAYCLAVRLEASGKRIVFTADSGWKNELVSFAQDADIFICEANLYRNLEGQISGHMSGRQAGKLAEKADVKRMILTHLPHFGNLEDLLQEAKNHFGGEAELAEAGNSYEVV</sequence>
<accession>A0ABV8WYH3</accession>
<dbReference type="SMART" id="SM00849">
    <property type="entry name" value="Lactamase_B"/>
    <property type="match status" value="1"/>
</dbReference>
<organism evidence="3 4">
    <name type="scientific">Gracilibacillus xinjiangensis</name>
    <dbReference type="NCBI Taxonomy" id="1193282"/>
    <lineage>
        <taxon>Bacteria</taxon>
        <taxon>Bacillati</taxon>
        <taxon>Bacillota</taxon>
        <taxon>Bacilli</taxon>
        <taxon>Bacillales</taxon>
        <taxon>Bacillaceae</taxon>
        <taxon>Gracilibacillus</taxon>
    </lineage>
</organism>
<dbReference type="Proteomes" id="UP001595882">
    <property type="component" value="Unassembled WGS sequence"/>
</dbReference>
<protein>
    <submittedName>
        <fullName evidence="3">MBL fold metallo-hydrolase</fullName>
    </submittedName>
</protein>
<dbReference type="PANTHER" id="PTHR46018:SF4">
    <property type="entry name" value="METALLO-HYDROLASE YHFI-RELATED"/>
    <property type="match status" value="1"/>
</dbReference>
<dbReference type="RefSeq" id="WP_390252064.1">
    <property type="nucleotide sequence ID" value="NZ_JBHSDT010000004.1"/>
</dbReference>
<dbReference type="Gene3D" id="3.60.15.10">
    <property type="entry name" value="Ribonuclease Z/Hydroxyacylglutathione hydrolase-like"/>
    <property type="match status" value="1"/>
</dbReference>
<comment type="caution">
    <text evidence="3">The sequence shown here is derived from an EMBL/GenBank/DDBJ whole genome shotgun (WGS) entry which is preliminary data.</text>
</comment>
<evidence type="ECO:0000313" key="3">
    <source>
        <dbReference type="EMBL" id="MFC4403089.1"/>
    </source>
</evidence>
<dbReference type="Pfam" id="PF12706">
    <property type="entry name" value="Lactamase_B_2"/>
    <property type="match status" value="1"/>
</dbReference>
<name>A0ABV8WYH3_9BACI</name>
<feature type="domain" description="Metallo-beta-lactamase" evidence="2">
    <location>
        <begin position="18"/>
        <end position="189"/>
    </location>
</feature>
<dbReference type="SUPFAM" id="SSF56281">
    <property type="entry name" value="Metallo-hydrolase/oxidoreductase"/>
    <property type="match status" value="1"/>
</dbReference>
<dbReference type="EMBL" id="JBHSDT010000004">
    <property type="protein sequence ID" value="MFC4403089.1"/>
    <property type="molecule type" value="Genomic_DNA"/>
</dbReference>